<keyword evidence="2" id="KW-1185">Reference proteome</keyword>
<reference evidence="1 2" key="1">
    <citation type="submission" date="2020-08" db="EMBL/GenBank/DDBJ databases">
        <title>A Genomic Blueprint of the Chicken Gut Microbiome.</title>
        <authorList>
            <person name="Gilroy R."/>
            <person name="Ravi A."/>
            <person name="Getino M."/>
            <person name="Pursley I."/>
            <person name="Horton D.L."/>
            <person name="Alikhan N.-F."/>
            <person name="Baker D."/>
            <person name="Gharbi K."/>
            <person name="Hall N."/>
            <person name="Watson M."/>
            <person name="Adriaenssens E.M."/>
            <person name="Foster-Nyarko E."/>
            <person name="Jarju S."/>
            <person name="Secka A."/>
            <person name="Antonio M."/>
            <person name="Oren A."/>
            <person name="Chaudhuri R."/>
            <person name="La Ragione R.M."/>
            <person name="Hildebrand F."/>
            <person name="Pallen M.J."/>
        </authorList>
    </citation>
    <scope>NUCLEOTIDE SEQUENCE [LARGE SCALE GENOMIC DNA]</scope>
    <source>
        <strain evidence="1 2">Sa2BUA9</strain>
    </source>
</reference>
<accession>A0ABR8RA55</accession>
<sequence>MNPKNNDKSSEQPNLGATLDFLGSVVVTLGFLIGTIGEGITLQENLEEEQSEKKSKSNQKLQLSQIEKKLDYVINELEALKRKR</sequence>
<comment type="caution">
    <text evidence="1">The sequence shown here is derived from an EMBL/GenBank/DDBJ whole genome shotgun (WGS) entry which is preliminary data.</text>
</comment>
<proteinExistence type="predicted"/>
<dbReference type="EMBL" id="JACSQO010000005">
    <property type="protein sequence ID" value="MBD7944686.1"/>
    <property type="molecule type" value="Genomic_DNA"/>
</dbReference>
<protein>
    <recommendedName>
        <fullName evidence="3">Holin</fullName>
    </recommendedName>
</protein>
<dbReference type="Proteomes" id="UP000640786">
    <property type="component" value="Unassembled WGS sequence"/>
</dbReference>
<evidence type="ECO:0000313" key="2">
    <source>
        <dbReference type="Proteomes" id="UP000640786"/>
    </source>
</evidence>
<evidence type="ECO:0008006" key="3">
    <source>
        <dbReference type="Google" id="ProtNLM"/>
    </source>
</evidence>
<gene>
    <name evidence="1" type="ORF">H9650_11220</name>
</gene>
<organism evidence="1 2">
    <name type="scientific">Psychrobacillus faecigallinarum</name>
    <dbReference type="NCBI Taxonomy" id="2762235"/>
    <lineage>
        <taxon>Bacteria</taxon>
        <taxon>Bacillati</taxon>
        <taxon>Bacillota</taxon>
        <taxon>Bacilli</taxon>
        <taxon>Bacillales</taxon>
        <taxon>Bacillaceae</taxon>
        <taxon>Psychrobacillus</taxon>
    </lineage>
</organism>
<evidence type="ECO:0000313" key="1">
    <source>
        <dbReference type="EMBL" id="MBD7944686.1"/>
    </source>
</evidence>
<dbReference type="RefSeq" id="WP_154311896.1">
    <property type="nucleotide sequence ID" value="NZ_JACSQO010000005.1"/>
</dbReference>
<name>A0ABR8RA55_9BACI</name>